<feature type="transmembrane region" description="Helical" evidence="1">
    <location>
        <begin position="122"/>
        <end position="142"/>
    </location>
</feature>
<proteinExistence type="predicted"/>
<sequence>MSRPEERTALTPGKMLANGAICLVAAAVMTVLAFRGADDARPFGIVAAVLALLLGAGSLLAAARIRYARRHPDSVSARRVAEVERLTPPKRPGRERAKDLGLTTVLIVVLVVQRLEPVPVPVRIALVVVTPVLMVVIGVRLFRRFRSEHRWRRDRMAD</sequence>
<keyword evidence="1" id="KW-1133">Transmembrane helix</keyword>
<gene>
    <name evidence="2" type="ORF">QE405_003237</name>
</gene>
<dbReference type="Proteomes" id="UP001239215">
    <property type="component" value="Unassembled WGS sequence"/>
</dbReference>
<feature type="transmembrane region" description="Helical" evidence="1">
    <location>
        <begin position="16"/>
        <end position="37"/>
    </location>
</feature>
<reference evidence="2" key="1">
    <citation type="submission" date="2023-07" db="EMBL/GenBank/DDBJ databases">
        <title>Functional and genomic diversity of the sorghum phyllosphere microbiome.</title>
        <authorList>
            <person name="Shade A."/>
        </authorList>
    </citation>
    <scope>NUCLEOTIDE SEQUENCE</scope>
    <source>
        <strain evidence="2">SORGH_AS_1067</strain>
    </source>
</reference>
<keyword evidence="1" id="KW-0812">Transmembrane</keyword>
<dbReference type="AlphaFoldDB" id="A0AAJ1X1U8"/>
<evidence type="ECO:0000313" key="2">
    <source>
        <dbReference type="EMBL" id="MDQ1105953.1"/>
    </source>
</evidence>
<feature type="transmembrane region" description="Helical" evidence="1">
    <location>
        <begin position="43"/>
        <end position="63"/>
    </location>
</feature>
<comment type="caution">
    <text evidence="2">The sequence shown here is derived from an EMBL/GenBank/DDBJ whole genome shotgun (WGS) entry which is preliminary data.</text>
</comment>
<evidence type="ECO:0000256" key="1">
    <source>
        <dbReference type="SAM" id="Phobius"/>
    </source>
</evidence>
<accession>A0AAJ1X1U8</accession>
<keyword evidence="1" id="KW-0472">Membrane</keyword>
<name>A0AAJ1X1U8_9ACTN</name>
<dbReference type="RefSeq" id="WP_307202658.1">
    <property type="nucleotide sequence ID" value="NZ_JAUTAN010000001.1"/>
</dbReference>
<organism evidence="2 3">
    <name type="scientific">Nocardioides zeae</name>
    <dbReference type="NCBI Taxonomy" id="1457234"/>
    <lineage>
        <taxon>Bacteria</taxon>
        <taxon>Bacillati</taxon>
        <taxon>Actinomycetota</taxon>
        <taxon>Actinomycetes</taxon>
        <taxon>Propionibacteriales</taxon>
        <taxon>Nocardioidaceae</taxon>
        <taxon>Nocardioides</taxon>
    </lineage>
</organism>
<evidence type="ECO:0000313" key="3">
    <source>
        <dbReference type="Proteomes" id="UP001239215"/>
    </source>
</evidence>
<dbReference type="EMBL" id="JAUTAN010000001">
    <property type="protein sequence ID" value="MDQ1105953.1"/>
    <property type="molecule type" value="Genomic_DNA"/>
</dbReference>
<protein>
    <submittedName>
        <fullName evidence="2">Na+/melibiose symporter-like transporter</fullName>
    </submittedName>
</protein>